<organism evidence="2 3">
    <name type="scientific">Neonectria ditissima</name>
    <dbReference type="NCBI Taxonomy" id="78410"/>
    <lineage>
        <taxon>Eukaryota</taxon>
        <taxon>Fungi</taxon>
        <taxon>Dikarya</taxon>
        <taxon>Ascomycota</taxon>
        <taxon>Pezizomycotina</taxon>
        <taxon>Sordariomycetes</taxon>
        <taxon>Hypocreomycetidae</taxon>
        <taxon>Hypocreales</taxon>
        <taxon>Nectriaceae</taxon>
        <taxon>Neonectria</taxon>
    </lineage>
</organism>
<dbReference type="Proteomes" id="UP000050424">
    <property type="component" value="Unassembled WGS sequence"/>
</dbReference>
<name>A0A0P7B775_9HYPO</name>
<keyword evidence="3" id="KW-1185">Reference proteome</keyword>
<dbReference type="InterPro" id="IPR001810">
    <property type="entry name" value="F-box_dom"/>
</dbReference>
<comment type="caution">
    <text evidence="2">The sequence shown here is derived from an EMBL/GenBank/DDBJ whole genome shotgun (WGS) entry which is preliminary data.</text>
</comment>
<accession>A0A0P7B775</accession>
<protein>
    <recommendedName>
        <fullName evidence="1">F-box domain-containing protein</fullName>
    </recommendedName>
</protein>
<evidence type="ECO:0000313" key="2">
    <source>
        <dbReference type="EMBL" id="KPM36222.1"/>
    </source>
</evidence>
<dbReference type="OrthoDB" id="4252443at2759"/>
<dbReference type="EMBL" id="LKCW01000213">
    <property type="protein sequence ID" value="KPM36222.1"/>
    <property type="molecule type" value="Genomic_DNA"/>
</dbReference>
<dbReference type="InterPro" id="IPR036047">
    <property type="entry name" value="F-box-like_dom_sf"/>
</dbReference>
<dbReference type="AlphaFoldDB" id="A0A0P7B775"/>
<dbReference type="Gene3D" id="3.80.10.10">
    <property type="entry name" value="Ribonuclease Inhibitor"/>
    <property type="match status" value="1"/>
</dbReference>
<feature type="domain" description="F-box" evidence="1">
    <location>
        <begin position="10"/>
        <end position="46"/>
    </location>
</feature>
<reference evidence="2 3" key="1">
    <citation type="submission" date="2015-09" db="EMBL/GenBank/DDBJ databases">
        <title>Draft genome of a European isolate of the apple canker pathogen Neonectria ditissima.</title>
        <authorList>
            <person name="Gomez-Cortecero A."/>
            <person name="Harrison R.J."/>
            <person name="Armitage A.D."/>
        </authorList>
    </citation>
    <scope>NUCLEOTIDE SEQUENCE [LARGE SCALE GENOMIC DNA]</scope>
    <source>
        <strain evidence="2 3">R09/05</strain>
    </source>
</reference>
<gene>
    <name evidence="2" type="ORF">AK830_g10357</name>
</gene>
<dbReference type="Pfam" id="PF12937">
    <property type="entry name" value="F-box-like"/>
    <property type="match status" value="1"/>
</dbReference>
<dbReference type="SUPFAM" id="SSF81383">
    <property type="entry name" value="F-box domain"/>
    <property type="match status" value="1"/>
</dbReference>
<proteinExistence type="predicted"/>
<dbReference type="InterPro" id="IPR032675">
    <property type="entry name" value="LRR_dom_sf"/>
</dbReference>
<evidence type="ECO:0000313" key="3">
    <source>
        <dbReference type="Proteomes" id="UP000050424"/>
    </source>
</evidence>
<evidence type="ECO:0000259" key="1">
    <source>
        <dbReference type="Pfam" id="PF12937"/>
    </source>
</evidence>
<sequence length="452" mass="51890">MLHPSGLNDGLPADVLQEIFEILVGDSKTLARAGLVSRSWRVISLRFLLKDVDLSSHNLGRLHEFEEPAFPLQRGFVMSDYSDEYRPRSLVPRQRAFLHLLTDRPELAMHVKAFTWTLVWMDFDDEGLTDIDLQAWDVFGRMQNVSRLDLASLHNISDQPYIRQNPAKLFPGVTQLRLVGWMSRGLLRAIVTSLDASKLFCVKLDHLQEEGALPNGEPMPEDLATRYFHEPGNPYDDEGIDHKLWERQEGGDAGIFPGPSWFPLRLLRQQCLASLAHLRIRLGPFTDGLDQRNYVTMFRETAKFIRSAKDTLKTISIGLGESPILHCKDEDLLGTCGTSRMQLHHFYRPLCFDLTSAFLHHLLAALNEEQFPLLTRVNLEGFRIIRNGTSRLARPPNPDLTWQYIRDCPFVDERFLEAANVDFRPPFLGYDYYLLNMDQNELEELEGILETS</sequence>